<organism evidence="2 3">
    <name type="scientific">Lactobacillus helveticus</name>
    <name type="common">Lactobacillus suntoryeus</name>
    <dbReference type="NCBI Taxonomy" id="1587"/>
    <lineage>
        <taxon>Bacteria</taxon>
        <taxon>Bacillati</taxon>
        <taxon>Bacillota</taxon>
        <taxon>Bacilli</taxon>
        <taxon>Lactobacillales</taxon>
        <taxon>Lactobacillaceae</taxon>
        <taxon>Lactobacillus</taxon>
    </lineage>
</organism>
<dbReference type="InterPro" id="IPR025272">
    <property type="entry name" value="SocA_Panacea"/>
</dbReference>
<dbReference type="InterPro" id="IPR001387">
    <property type="entry name" value="Cro/C1-type_HTH"/>
</dbReference>
<accession>A0A386RBN2</accession>
<dbReference type="AlphaFoldDB" id="A0A386RBN2"/>
<sequence>MDDDAVKIARQMYRNDMGLISPKDLKKYRSKVGISQRDLAEITGLSPNTIALYEAGEFPTVANNRMLKSLFSNDDVLKEYLIENGNQYSDSVKEKIKAYLGVRKAVLGISSEQPKFKAVQLANWFRVNNYFARQFDYNVDPITQMQVVKLLYFAYGRFLVKSKKRLFSSPILHLQYGPVVEEVHQQFRGMVVLDPDKPDKQAFEDYNLVSSDAEINDLLQKIDEDYSDYTASGLSRIIHRAGSPWFMTEKGKPIKDQLIFDQFTKTEE</sequence>
<reference evidence="2 3" key="1">
    <citation type="submission" date="2016-10" db="EMBL/GenBank/DDBJ databases">
        <title>Complete genomic sequencing of Lactobacillus helveticus LH99 and comparative genome analysis.</title>
        <authorList>
            <person name="Li N."/>
            <person name="You C."/>
            <person name="Liu Z."/>
        </authorList>
    </citation>
    <scope>NUCLEOTIDE SEQUENCE [LARGE SCALE GENOMIC DNA]</scope>
    <source>
        <strain evidence="2 3">LH99</strain>
    </source>
</reference>
<dbReference type="CDD" id="cd00093">
    <property type="entry name" value="HTH_XRE"/>
    <property type="match status" value="1"/>
</dbReference>
<evidence type="ECO:0000259" key="1">
    <source>
        <dbReference type="PROSITE" id="PS50943"/>
    </source>
</evidence>
<dbReference type="SUPFAM" id="SSF47413">
    <property type="entry name" value="lambda repressor-like DNA-binding domains"/>
    <property type="match status" value="1"/>
</dbReference>
<name>A0A386RBN2_LACHE</name>
<dbReference type="Pfam" id="PF13274">
    <property type="entry name" value="SocA_Panacea"/>
    <property type="match status" value="1"/>
</dbReference>
<dbReference type="Pfam" id="PF12844">
    <property type="entry name" value="HTH_19"/>
    <property type="match status" value="1"/>
</dbReference>
<dbReference type="GO" id="GO:0003677">
    <property type="term" value="F:DNA binding"/>
    <property type="evidence" value="ECO:0007669"/>
    <property type="project" value="InterPro"/>
</dbReference>
<dbReference type="EMBL" id="CP017982">
    <property type="protein sequence ID" value="AYE60742.1"/>
    <property type="molecule type" value="Genomic_DNA"/>
</dbReference>
<dbReference type="Proteomes" id="UP000267794">
    <property type="component" value="Chromosome"/>
</dbReference>
<evidence type="ECO:0000313" key="2">
    <source>
        <dbReference type="EMBL" id="AYE60742.1"/>
    </source>
</evidence>
<feature type="domain" description="HTH cro/C1-type" evidence="1">
    <location>
        <begin position="25"/>
        <end position="57"/>
    </location>
</feature>
<dbReference type="Gene3D" id="1.10.260.40">
    <property type="entry name" value="lambda repressor-like DNA-binding domains"/>
    <property type="match status" value="1"/>
</dbReference>
<protein>
    <submittedName>
        <fullName evidence="2">Phage associated protein</fullName>
    </submittedName>
</protein>
<proteinExistence type="predicted"/>
<dbReference type="PROSITE" id="PS50943">
    <property type="entry name" value="HTH_CROC1"/>
    <property type="match status" value="1"/>
</dbReference>
<evidence type="ECO:0000313" key="3">
    <source>
        <dbReference type="Proteomes" id="UP000267794"/>
    </source>
</evidence>
<gene>
    <name evidence="2" type="ORF">BC335_0198</name>
</gene>
<dbReference type="RefSeq" id="WP_232585807.1">
    <property type="nucleotide sequence ID" value="NZ_CP017982.1"/>
</dbReference>
<dbReference type="InterPro" id="IPR010982">
    <property type="entry name" value="Lambda_DNA-bd_dom_sf"/>
</dbReference>